<comment type="caution">
    <text evidence="1">The sequence shown here is derived from an EMBL/GenBank/DDBJ whole genome shotgun (WGS) entry which is preliminary data.</text>
</comment>
<name>A0ABS6UKP0_9PSEU</name>
<evidence type="ECO:0000313" key="1">
    <source>
        <dbReference type="EMBL" id="MBW0132820.1"/>
    </source>
</evidence>
<proteinExistence type="predicted"/>
<sequence>MPRVVENDAFAAFGRRIIAAAGRRVGSGDVDALPDLAALSATVDDALAAAVTGLRRAGYSWSEIAARLGITRQAAHQRWGHLEPGTSA</sequence>
<dbReference type="EMBL" id="JADQDK010000001">
    <property type="protein sequence ID" value="MBW0132820.1"/>
    <property type="molecule type" value="Genomic_DNA"/>
</dbReference>
<organism evidence="1 2">
    <name type="scientific">Pseudonocardia abyssalis</name>
    <dbReference type="NCBI Taxonomy" id="2792008"/>
    <lineage>
        <taxon>Bacteria</taxon>
        <taxon>Bacillati</taxon>
        <taxon>Actinomycetota</taxon>
        <taxon>Actinomycetes</taxon>
        <taxon>Pseudonocardiales</taxon>
        <taxon>Pseudonocardiaceae</taxon>
        <taxon>Pseudonocardia</taxon>
    </lineage>
</organism>
<keyword evidence="2" id="KW-1185">Reference proteome</keyword>
<reference evidence="1 2" key="1">
    <citation type="submission" date="2020-11" db="EMBL/GenBank/DDBJ databases">
        <title>Pseudonocardia abyssalis sp. nov. and Pseudonocardia oceani sp. nov., description and phylogenomic analysis of two novel actinomycetes isolated from the deep Southern Ocean.</title>
        <authorList>
            <person name="Parra J."/>
        </authorList>
    </citation>
    <scope>NUCLEOTIDE SEQUENCE [LARGE SCALE GENOMIC DNA]</scope>
    <source>
        <strain evidence="1 2">KRD-168</strain>
    </source>
</reference>
<dbReference type="Proteomes" id="UP000694287">
    <property type="component" value="Unassembled WGS sequence"/>
</dbReference>
<accession>A0ABS6UKP0</accession>
<evidence type="ECO:0000313" key="2">
    <source>
        <dbReference type="Proteomes" id="UP000694287"/>
    </source>
</evidence>
<protein>
    <recommendedName>
        <fullName evidence="3">AsnC family protein</fullName>
    </recommendedName>
</protein>
<gene>
    <name evidence="1" type="ORF">I4I81_00920</name>
</gene>
<evidence type="ECO:0008006" key="3">
    <source>
        <dbReference type="Google" id="ProtNLM"/>
    </source>
</evidence>